<name>A0A4D7DRK7_9HYPH</name>
<evidence type="ECO:0000313" key="3">
    <source>
        <dbReference type="EMBL" id="WHA41559.1"/>
    </source>
</evidence>
<dbReference type="KEGG" id="alf:CFBP5473_02710"/>
<gene>
    <name evidence="2" type="ORF">CFBP5473_02710</name>
    <name evidence="3" type="ORF">CFBP5477_002690</name>
</gene>
<dbReference type="OrthoDB" id="8452149at2"/>
<feature type="region of interest" description="Disordered" evidence="1">
    <location>
        <begin position="305"/>
        <end position="333"/>
    </location>
</feature>
<dbReference type="Proteomes" id="UP000298545">
    <property type="component" value="Chromosome circular"/>
</dbReference>
<evidence type="ECO:0000313" key="4">
    <source>
        <dbReference type="Proteomes" id="UP000298545"/>
    </source>
</evidence>
<evidence type="ECO:0000256" key="1">
    <source>
        <dbReference type="SAM" id="MobiDB-lite"/>
    </source>
</evidence>
<dbReference type="EMBL" id="CP124733">
    <property type="protein sequence ID" value="WHA41559.1"/>
    <property type="molecule type" value="Genomic_DNA"/>
</dbReference>
<reference evidence="2 4" key="1">
    <citation type="submission" date="2019-04" db="EMBL/GenBank/DDBJ databases">
        <title>Complete genome sequence of Agrobacterium larrymoorei CFBP5473.</title>
        <authorList>
            <person name="Haryono M."/>
            <person name="Chou L."/>
            <person name="Lin Y.-C."/>
            <person name="Lai E.-M."/>
            <person name="Kuo C.-H."/>
        </authorList>
    </citation>
    <scope>NUCLEOTIDE SEQUENCE [LARGE SCALE GENOMIC DNA]</scope>
    <source>
        <strain evidence="2 4">CFBP5473</strain>
    </source>
</reference>
<reference evidence="3" key="2">
    <citation type="submission" date="2023-05" db="EMBL/GenBank/DDBJ databases">
        <title>Complete genome sequence of Agrobacterium larrymoorei CFBP5477.</title>
        <authorList>
            <person name="Yen H.-C."/>
            <person name="Chou L."/>
            <person name="Lin Y.-C."/>
            <person name="Lai E.-M."/>
            <person name="Kuo C.-H."/>
        </authorList>
    </citation>
    <scope>NUCLEOTIDE SEQUENCE</scope>
    <source>
        <strain evidence="3">CFBP5477</strain>
    </source>
</reference>
<dbReference type="STRING" id="1367849.GCA_000518585_04416"/>
<feature type="compositionally biased region" description="Low complexity" evidence="1">
    <location>
        <begin position="221"/>
        <end position="231"/>
    </location>
</feature>
<protein>
    <submittedName>
        <fullName evidence="2">Uncharacterized protein</fullName>
    </submittedName>
</protein>
<sequence length="333" mass="34071">MKAVFKRIRFSRKFVLIGGGILLIGGASGVAAVIVGKDKLFGPSYASVNGLECKTVQTVNIKKNGTLWVRKFIRTEGGDGNERVKTALRVAKAVYDKQKPDLVQVSVLDTNGPQMRSEMRGRAIAAQAIYIADIAKIPEGAAAQTYSAYYYDGSASGDGQFYGLRIDLPVEDAKTVTASLTDFADCADPVTDAPADGHGAAKGGHGAPSGGHGEASGSGHGSTDSHGAEGSSHGGEDHGPVTEPAGGETAEGGHDAPANPDAKAHGGEEELLTSTPTGESQSMFSLAYIKSLLFGKGTTTAVAAEQGEPAVADAPAEHGEGEHKADEAAKAGH</sequence>
<feature type="compositionally biased region" description="Basic and acidic residues" evidence="1">
    <location>
        <begin position="315"/>
        <end position="333"/>
    </location>
</feature>
<feature type="region of interest" description="Disordered" evidence="1">
    <location>
        <begin position="194"/>
        <end position="278"/>
    </location>
</feature>
<evidence type="ECO:0000313" key="2">
    <source>
        <dbReference type="EMBL" id="QCI96919.1"/>
    </source>
</evidence>
<feature type="compositionally biased region" description="Gly residues" evidence="1">
    <location>
        <begin position="200"/>
        <end position="220"/>
    </location>
</feature>
<dbReference type="EMBL" id="CP039691">
    <property type="protein sequence ID" value="QCI96919.1"/>
    <property type="molecule type" value="Genomic_DNA"/>
</dbReference>
<accession>A0A4D7DRK7</accession>
<organism evidence="2 4">
    <name type="scientific">Agrobacterium larrymoorei</name>
    <dbReference type="NCBI Taxonomy" id="160699"/>
    <lineage>
        <taxon>Bacteria</taxon>
        <taxon>Pseudomonadati</taxon>
        <taxon>Pseudomonadota</taxon>
        <taxon>Alphaproteobacteria</taxon>
        <taxon>Hyphomicrobiales</taxon>
        <taxon>Rhizobiaceae</taxon>
        <taxon>Rhizobium/Agrobacterium group</taxon>
        <taxon>Agrobacterium</taxon>
    </lineage>
</organism>
<dbReference type="Proteomes" id="UP000298664">
    <property type="component" value="Chromosome Circular"/>
</dbReference>
<proteinExistence type="predicted"/>
<dbReference type="AlphaFoldDB" id="A0A4D7DRK7"/>